<dbReference type="Proteomes" id="UP000679307">
    <property type="component" value="Chromosome"/>
</dbReference>
<evidence type="ECO:0000313" key="1">
    <source>
        <dbReference type="EMBL" id="QVT81192.1"/>
    </source>
</evidence>
<protein>
    <recommendedName>
        <fullName evidence="3">DUF932 domain-containing protein</fullName>
    </recommendedName>
</protein>
<dbReference type="RefSeq" id="WP_214056600.1">
    <property type="nucleotide sequence ID" value="NZ_BAAAHS010000299.1"/>
</dbReference>
<dbReference type="InterPro" id="IPR017686">
    <property type="entry name" value="Phg/plasmid-like_prot"/>
</dbReference>
<sequence>MSRETIEHLNLHTLIGNTDQRGTAWHYRAEHQGAEPNHYTGPVPVADVERRLFHWNAASRRVGVEIAADITTMTHLSADGVPMRWKVIEDRQAICRDDTEHLMGIFTPGYQMHQYRQWLVNTVADILDDDLAISSAGLLRGGAVAWVEVSVPDSITTPEGVVFRPNLLATTSFDGSIATTFKRTVTDVVCDNTREAALGETGETFKVRHSRYSHAQLGAARDALALVHTIADDFAREVQALCATPVPDVSWNKFLDTYVPRIRDGVHLAGKTLTLADKKRDALNRLYRHDQRVAPWAGTAHGVVQAVNTWEHHEGTVRGTTRPERNMLRAVTGDFAKTDRIALETLRRVLV</sequence>
<dbReference type="Pfam" id="PF06067">
    <property type="entry name" value="DUF932"/>
    <property type="match status" value="1"/>
</dbReference>
<gene>
    <name evidence="1" type="ORF">ENKNEFLB_03600</name>
</gene>
<reference evidence="1 2" key="1">
    <citation type="submission" date="2021-05" db="EMBL/GenBank/DDBJ databases">
        <title>Complete genome of Nocardioides aquaticus KCTC 9944T isolated from meromictic and hypersaline Ekho Lake, Antarctica.</title>
        <authorList>
            <person name="Hwang K."/>
            <person name="Kim K.M."/>
            <person name="Choe H."/>
        </authorList>
    </citation>
    <scope>NUCLEOTIDE SEQUENCE [LARGE SCALE GENOMIC DNA]</scope>
    <source>
        <strain evidence="1 2">KCTC 9944</strain>
    </source>
</reference>
<dbReference type="EMBL" id="CP075371">
    <property type="protein sequence ID" value="QVT81192.1"/>
    <property type="molecule type" value="Genomic_DNA"/>
</dbReference>
<proteinExistence type="predicted"/>
<evidence type="ECO:0000313" key="2">
    <source>
        <dbReference type="Proteomes" id="UP000679307"/>
    </source>
</evidence>
<keyword evidence="2" id="KW-1185">Reference proteome</keyword>
<evidence type="ECO:0008006" key="3">
    <source>
        <dbReference type="Google" id="ProtNLM"/>
    </source>
</evidence>
<dbReference type="InterPro" id="IPR026325">
    <property type="entry name" value="DUF932"/>
</dbReference>
<accession>A0ABX8EKY4</accession>
<organism evidence="1 2">
    <name type="scientific">Nocardioides aquaticus</name>
    <dbReference type="NCBI Taxonomy" id="160826"/>
    <lineage>
        <taxon>Bacteria</taxon>
        <taxon>Bacillati</taxon>
        <taxon>Actinomycetota</taxon>
        <taxon>Actinomycetes</taxon>
        <taxon>Propionibacteriales</taxon>
        <taxon>Nocardioidaceae</taxon>
        <taxon>Nocardioides</taxon>
    </lineage>
</organism>
<name>A0ABX8EKY4_9ACTN</name>
<dbReference type="NCBIfam" id="TIGR03299">
    <property type="entry name" value="LGT_TIGR03299"/>
    <property type="match status" value="1"/>
</dbReference>